<dbReference type="PANTHER" id="PTHR34219">
    <property type="entry name" value="IRON-REGULATED INNER MEMBRANE PROTEIN-RELATED"/>
    <property type="match status" value="1"/>
</dbReference>
<gene>
    <name evidence="2" type="ORF">EBB06_04365</name>
</gene>
<feature type="transmembrane region" description="Helical" evidence="1">
    <location>
        <begin position="138"/>
        <end position="158"/>
    </location>
</feature>
<dbReference type="Proteomes" id="UP000290682">
    <property type="component" value="Unassembled WGS sequence"/>
</dbReference>
<accession>A0ABY0FI93</accession>
<feature type="transmembrane region" description="Helical" evidence="1">
    <location>
        <begin position="184"/>
        <end position="205"/>
    </location>
</feature>
<keyword evidence="1" id="KW-0812">Transmembrane</keyword>
<feature type="transmembrane region" description="Helical" evidence="1">
    <location>
        <begin position="322"/>
        <end position="346"/>
    </location>
</feature>
<organism evidence="2 3">
    <name type="scientific">Crenobacter cavernae</name>
    <dbReference type="NCBI Taxonomy" id="2290923"/>
    <lineage>
        <taxon>Bacteria</taxon>
        <taxon>Pseudomonadati</taxon>
        <taxon>Pseudomonadota</taxon>
        <taxon>Betaproteobacteria</taxon>
        <taxon>Neisseriales</taxon>
        <taxon>Neisseriaceae</taxon>
        <taxon>Crenobacter</taxon>
    </lineage>
</organism>
<comment type="caution">
    <text evidence="2">The sequence shown here is derived from an EMBL/GenBank/DDBJ whole genome shotgun (WGS) entry which is preliminary data.</text>
</comment>
<reference evidence="2 3" key="1">
    <citation type="submission" date="2018-10" db="EMBL/GenBank/DDBJ databases">
        <title>Draft genome of Fastidiocella sp. strain 375T, a bacterium isolated from a karstic cave dripping water.</title>
        <authorList>
            <person name="Coelho C."/>
            <person name="Verissimo A."/>
            <person name="Tiago I."/>
        </authorList>
    </citation>
    <scope>NUCLEOTIDE SEQUENCE [LARGE SCALE GENOMIC DNA]</scope>
    <source>
        <strain evidence="2 3">CAVE-375</strain>
    </source>
</reference>
<keyword evidence="1" id="KW-0472">Membrane</keyword>
<dbReference type="InterPro" id="IPR005625">
    <property type="entry name" value="PepSY-ass_TM"/>
</dbReference>
<proteinExistence type="predicted"/>
<keyword evidence="1" id="KW-1133">Transmembrane helix</keyword>
<sequence>MKTLKPAALWLHRQLGLWLSLFMLILGLSGALLVFKPELQKLASTPAAPATTPGVPAYQALYDTVHARYPHAGFNLRFSADPAAPVRAYIRVDGEKRVLTLDAASGALLHDAEADAGFFPWLFALHDSLLLGENGKTAVGAIGIGLLLCALSGLVFWWPKRAKGALRLHPDTGSLPWHKSVHRAAGALAAAFLISASLSGALLVFSKPVQGGINRLAGTPEASKLKAAPGVPLPLAELVARADAALPGGRLVDVRVPAKAGEAWQVRKKLPGEIHPNGLSLVQLDAANGRVLKTEPIDKAPAGRWLLQWTYPLHTGVLGGTVLRVFVLLAGLAGVYLGATGLWMWWARRQRRRVREAVPA</sequence>
<feature type="transmembrane region" description="Helical" evidence="1">
    <location>
        <begin position="15"/>
        <end position="35"/>
    </location>
</feature>
<keyword evidence="3" id="KW-1185">Reference proteome</keyword>
<protein>
    <submittedName>
        <fullName evidence="2">PepSY domain-containing protein</fullName>
    </submittedName>
</protein>
<evidence type="ECO:0000313" key="3">
    <source>
        <dbReference type="Proteomes" id="UP000290682"/>
    </source>
</evidence>
<evidence type="ECO:0000313" key="2">
    <source>
        <dbReference type="EMBL" id="RXZ45132.1"/>
    </source>
</evidence>
<dbReference type="PANTHER" id="PTHR34219:SF3">
    <property type="entry name" value="BLL7967 PROTEIN"/>
    <property type="match status" value="1"/>
</dbReference>
<evidence type="ECO:0000256" key="1">
    <source>
        <dbReference type="SAM" id="Phobius"/>
    </source>
</evidence>
<dbReference type="Pfam" id="PF03929">
    <property type="entry name" value="PepSY_TM"/>
    <property type="match status" value="1"/>
</dbReference>
<dbReference type="EMBL" id="REGR01000002">
    <property type="protein sequence ID" value="RXZ45132.1"/>
    <property type="molecule type" value="Genomic_DNA"/>
</dbReference>
<dbReference type="RefSeq" id="WP_129211840.1">
    <property type="nucleotide sequence ID" value="NZ_REGR01000002.1"/>
</dbReference>
<name>A0ABY0FI93_9NEIS</name>